<reference evidence="2 3" key="1">
    <citation type="submission" date="2017-11" db="EMBL/GenBank/DDBJ databases">
        <title>De novo assembly and phasing of dikaryotic genomes from two isolates of Puccinia coronata f. sp. avenae, the causal agent of oat crown rust.</title>
        <authorList>
            <person name="Miller M.E."/>
            <person name="Zhang Y."/>
            <person name="Omidvar V."/>
            <person name="Sperschneider J."/>
            <person name="Schwessinger B."/>
            <person name="Raley C."/>
            <person name="Palmer J.M."/>
            <person name="Garnica D."/>
            <person name="Upadhyaya N."/>
            <person name="Rathjen J."/>
            <person name="Taylor J.M."/>
            <person name="Park R.F."/>
            <person name="Dodds P.N."/>
            <person name="Hirsch C.D."/>
            <person name="Kianian S.F."/>
            <person name="Figueroa M."/>
        </authorList>
    </citation>
    <scope>NUCLEOTIDE SEQUENCE [LARGE SCALE GENOMIC DNA]</scope>
    <source>
        <strain evidence="2">12SD80</strain>
    </source>
</reference>
<evidence type="ECO:0000313" key="2">
    <source>
        <dbReference type="EMBL" id="PLW15785.1"/>
    </source>
</evidence>
<feature type="compositionally biased region" description="Polar residues" evidence="1">
    <location>
        <begin position="52"/>
        <end position="90"/>
    </location>
</feature>
<feature type="compositionally biased region" description="Polar residues" evidence="1">
    <location>
        <begin position="11"/>
        <end position="28"/>
    </location>
</feature>
<sequence length="90" mass="9749">MVWKVIMRGRSASQMQRQGNQSQTQVNQVEEDSLDEEEEEDSNSSGIDDSPCGQTRNNSQPSGVTNANWSCVNNKTPAPAAPTSQGSVVH</sequence>
<protein>
    <submittedName>
        <fullName evidence="2">Uncharacterized protein</fullName>
    </submittedName>
</protein>
<evidence type="ECO:0000256" key="1">
    <source>
        <dbReference type="SAM" id="MobiDB-lite"/>
    </source>
</evidence>
<dbReference type="EMBL" id="PGCI01000788">
    <property type="protein sequence ID" value="PLW15785.1"/>
    <property type="molecule type" value="Genomic_DNA"/>
</dbReference>
<dbReference type="AlphaFoldDB" id="A0A2N5SRA6"/>
<evidence type="ECO:0000313" key="3">
    <source>
        <dbReference type="Proteomes" id="UP000235392"/>
    </source>
</evidence>
<proteinExistence type="predicted"/>
<accession>A0A2N5SRA6</accession>
<name>A0A2N5SRA6_9BASI</name>
<comment type="caution">
    <text evidence="2">The sequence shown here is derived from an EMBL/GenBank/DDBJ whole genome shotgun (WGS) entry which is preliminary data.</text>
</comment>
<feature type="region of interest" description="Disordered" evidence="1">
    <location>
        <begin position="1"/>
        <end position="90"/>
    </location>
</feature>
<dbReference type="Proteomes" id="UP000235392">
    <property type="component" value="Unassembled WGS sequence"/>
</dbReference>
<feature type="compositionally biased region" description="Acidic residues" evidence="1">
    <location>
        <begin position="29"/>
        <end position="42"/>
    </location>
</feature>
<gene>
    <name evidence="2" type="ORF">PCASD_19434</name>
</gene>
<organism evidence="2 3">
    <name type="scientific">Puccinia coronata f. sp. avenae</name>
    <dbReference type="NCBI Taxonomy" id="200324"/>
    <lineage>
        <taxon>Eukaryota</taxon>
        <taxon>Fungi</taxon>
        <taxon>Dikarya</taxon>
        <taxon>Basidiomycota</taxon>
        <taxon>Pucciniomycotina</taxon>
        <taxon>Pucciniomycetes</taxon>
        <taxon>Pucciniales</taxon>
        <taxon>Pucciniaceae</taxon>
        <taxon>Puccinia</taxon>
    </lineage>
</organism>